<evidence type="ECO:0000313" key="11">
    <source>
        <dbReference type="Proteomes" id="UP001597214"/>
    </source>
</evidence>
<gene>
    <name evidence="10" type="ORF">ACFSCX_21000</name>
</gene>
<organism evidence="10 11">
    <name type="scientific">Bacillus salitolerans</name>
    <dbReference type="NCBI Taxonomy" id="1437434"/>
    <lineage>
        <taxon>Bacteria</taxon>
        <taxon>Bacillati</taxon>
        <taxon>Bacillota</taxon>
        <taxon>Bacilli</taxon>
        <taxon>Bacillales</taxon>
        <taxon>Bacillaceae</taxon>
        <taxon>Bacillus</taxon>
    </lineage>
</organism>
<evidence type="ECO:0000256" key="1">
    <source>
        <dbReference type="ARBA" id="ARBA00001947"/>
    </source>
</evidence>
<name>A0ABW4LV11_9BACI</name>
<dbReference type="Pfam" id="PF00246">
    <property type="entry name" value="Peptidase_M14"/>
    <property type="match status" value="1"/>
</dbReference>
<sequence length="332" mass="38074">MKQRIMIILLVFLLVPLKVYSDNHRAIVTTHHMYSFDSLMQDVKELKEMYPELISVKKIGQTNFRKPIIAVKVGKGEKSILIHAAHHGREWITSMIVMKMIEEYAEAHKNNVTFEGYDTSILDRVSIWFVPMVNPDGVTIQQEGFMARVPKSRWELFLMNGGSTDFSRWKANGNGVDLNRQYPAGWEDIAGDAPYPFYQLYKGEKPISSPEVIAMTRFTKEINPLIALAYHSSGRVLYWYYNTKEENINRDKAIAMKISEVTGYELSDPVQTAVGGGFTDWFIQRFKRPAITVEVGYPVNETSPPLTVFPSEWRRNKTVGLMTAYEAEKISK</sequence>
<evidence type="ECO:0000256" key="4">
    <source>
        <dbReference type="ARBA" id="ARBA00022723"/>
    </source>
</evidence>
<keyword evidence="11" id="KW-1185">Reference proteome</keyword>
<evidence type="ECO:0000256" key="8">
    <source>
        <dbReference type="PROSITE-ProRule" id="PRU01379"/>
    </source>
</evidence>
<evidence type="ECO:0000259" key="9">
    <source>
        <dbReference type="PROSITE" id="PS52035"/>
    </source>
</evidence>
<keyword evidence="10" id="KW-0121">Carboxypeptidase</keyword>
<comment type="caution">
    <text evidence="10">The sequence shown here is derived from an EMBL/GenBank/DDBJ whole genome shotgun (WGS) entry which is preliminary data.</text>
</comment>
<evidence type="ECO:0000256" key="3">
    <source>
        <dbReference type="ARBA" id="ARBA00022670"/>
    </source>
</evidence>
<dbReference type="InterPro" id="IPR034274">
    <property type="entry name" value="ENP1_M14_CPD"/>
</dbReference>
<keyword evidence="5 10" id="KW-0378">Hydrolase</keyword>
<feature type="active site" description="Proton donor/acceptor" evidence="8">
    <location>
        <position position="294"/>
    </location>
</feature>
<dbReference type="GO" id="GO:0004180">
    <property type="term" value="F:carboxypeptidase activity"/>
    <property type="evidence" value="ECO:0007669"/>
    <property type="project" value="UniProtKB-KW"/>
</dbReference>
<dbReference type="PANTHER" id="PTHR11705">
    <property type="entry name" value="PROTEASE FAMILY M14 CARBOXYPEPTIDASE A,B"/>
    <property type="match status" value="1"/>
</dbReference>
<dbReference type="EC" id="3.4.17.-" evidence="10"/>
<keyword evidence="4" id="KW-0479">Metal-binding</keyword>
<dbReference type="Proteomes" id="UP001597214">
    <property type="component" value="Unassembled WGS sequence"/>
</dbReference>
<keyword evidence="6" id="KW-0862">Zinc</keyword>
<dbReference type="PROSITE" id="PS00132">
    <property type="entry name" value="CARBOXYPEPT_ZN_1"/>
    <property type="match status" value="1"/>
</dbReference>
<keyword evidence="3" id="KW-0645">Protease</keyword>
<dbReference type="CDD" id="cd06229">
    <property type="entry name" value="M14_Endopeptidase_I"/>
    <property type="match status" value="1"/>
</dbReference>
<dbReference type="PROSITE" id="PS52035">
    <property type="entry name" value="PEPTIDASE_M14"/>
    <property type="match status" value="1"/>
</dbReference>
<dbReference type="Gene3D" id="3.40.630.10">
    <property type="entry name" value="Zn peptidases"/>
    <property type="match status" value="1"/>
</dbReference>
<evidence type="ECO:0000256" key="2">
    <source>
        <dbReference type="ARBA" id="ARBA00005988"/>
    </source>
</evidence>
<evidence type="ECO:0000256" key="7">
    <source>
        <dbReference type="ARBA" id="ARBA00023049"/>
    </source>
</evidence>
<evidence type="ECO:0000313" key="10">
    <source>
        <dbReference type="EMBL" id="MFD1738995.1"/>
    </source>
</evidence>
<feature type="domain" description="Peptidase M14" evidence="9">
    <location>
        <begin position="32"/>
        <end position="327"/>
    </location>
</feature>
<dbReference type="InterPro" id="IPR000834">
    <property type="entry name" value="Peptidase_M14"/>
</dbReference>
<comment type="cofactor">
    <cofactor evidence="1">
        <name>Zn(2+)</name>
        <dbReference type="ChEBI" id="CHEBI:29105"/>
    </cofactor>
</comment>
<accession>A0ABW4LV11</accession>
<dbReference type="RefSeq" id="WP_377930221.1">
    <property type="nucleotide sequence ID" value="NZ_JBHUEM010000052.1"/>
</dbReference>
<dbReference type="PANTHER" id="PTHR11705:SF143">
    <property type="entry name" value="SLL0236 PROTEIN"/>
    <property type="match status" value="1"/>
</dbReference>
<dbReference type="InterPro" id="IPR057246">
    <property type="entry name" value="CARBOXYPEPT_ZN_1"/>
</dbReference>
<comment type="similarity">
    <text evidence="2 8">Belongs to the peptidase M14 family.</text>
</comment>
<protein>
    <submittedName>
        <fullName evidence="10">M14 family metallocarboxypeptidase</fullName>
        <ecNumber evidence="10">3.4.17.-</ecNumber>
    </submittedName>
</protein>
<proteinExistence type="inferred from homology"/>
<evidence type="ECO:0000256" key="5">
    <source>
        <dbReference type="ARBA" id="ARBA00022801"/>
    </source>
</evidence>
<dbReference type="SUPFAM" id="SSF53187">
    <property type="entry name" value="Zn-dependent exopeptidases"/>
    <property type="match status" value="1"/>
</dbReference>
<reference evidence="11" key="1">
    <citation type="journal article" date="2019" name="Int. J. Syst. Evol. Microbiol.">
        <title>The Global Catalogue of Microorganisms (GCM) 10K type strain sequencing project: providing services to taxonomists for standard genome sequencing and annotation.</title>
        <authorList>
            <consortium name="The Broad Institute Genomics Platform"/>
            <consortium name="The Broad Institute Genome Sequencing Center for Infectious Disease"/>
            <person name="Wu L."/>
            <person name="Ma J."/>
        </authorList>
    </citation>
    <scope>NUCLEOTIDE SEQUENCE [LARGE SCALE GENOMIC DNA]</scope>
    <source>
        <strain evidence="11">CCUG 49339</strain>
    </source>
</reference>
<evidence type="ECO:0000256" key="6">
    <source>
        <dbReference type="ARBA" id="ARBA00022833"/>
    </source>
</evidence>
<keyword evidence="7" id="KW-0482">Metalloprotease</keyword>
<dbReference type="EMBL" id="JBHUEM010000052">
    <property type="protein sequence ID" value="MFD1738995.1"/>
    <property type="molecule type" value="Genomic_DNA"/>
</dbReference>
<dbReference type="SMART" id="SM00631">
    <property type="entry name" value="Zn_pept"/>
    <property type="match status" value="1"/>
</dbReference>